<accession>A0A150M8N1</accession>
<keyword evidence="2" id="KW-0472">Membrane</keyword>
<evidence type="ECO:0000313" key="4">
    <source>
        <dbReference type="Proteomes" id="UP000075683"/>
    </source>
</evidence>
<protein>
    <submittedName>
        <fullName evidence="3">Uncharacterized protein</fullName>
    </submittedName>
</protein>
<keyword evidence="2" id="KW-1133">Transmembrane helix</keyword>
<gene>
    <name evidence="3" type="ORF">B4135_0211</name>
</gene>
<feature type="compositionally biased region" description="Acidic residues" evidence="1">
    <location>
        <begin position="151"/>
        <end position="160"/>
    </location>
</feature>
<dbReference type="RefSeq" id="WP_061568409.1">
    <property type="nucleotide sequence ID" value="NZ_LQYT01000025.1"/>
</dbReference>
<comment type="caution">
    <text evidence="3">The sequence shown here is derived from an EMBL/GenBank/DDBJ whole genome shotgun (WGS) entry which is preliminary data.</text>
</comment>
<keyword evidence="2" id="KW-0812">Transmembrane</keyword>
<evidence type="ECO:0000256" key="1">
    <source>
        <dbReference type="SAM" id="MobiDB-lite"/>
    </source>
</evidence>
<reference evidence="3 4" key="1">
    <citation type="submission" date="2016-01" db="EMBL/GenBank/DDBJ databases">
        <title>Draft Genome Sequences of Seven Thermophilic Sporeformers Isolated from Foods.</title>
        <authorList>
            <person name="Berendsen E.M."/>
            <person name="Wells-Bennik M.H."/>
            <person name="Krawcyk A.O."/>
            <person name="De Jong A."/>
            <person name="Holsappel S."/>
            <person name="Eijlander R.T."/>
            <person name="Kuipers O.P."/>
        </authorList>
    </citation>
    <scope>NUCLEOTIDE SEQUENCE [LARGE SCALE GENOMIC DNA]</scope>
    <source>
        <strain evidence="3 4">B4135</strain>
    </source>
</reference>
<dbReference type="STRING" id="301148.B4135_0211"/>
<feature type="transmembrane region" description="Helical" evidence="2">
    <location>
        <begin position="12"/>
        <end position="32"/>
    </location>
</feature>
<dbReference type="InterPro" id="IPR014717">
    <property type="entry name" value="Transl_elong_EF1B/ribsomal_bS6"/>
</dbReference>
<dbReference type="AlphaFoldDB" id="A0A150M8N1"/>
<feature type="region of interest" description="Disordered" evidence="1">
    <location>
        <begin position="104"/>
        <end position="176"/>
    </location>
</feature>
<dbReference type="OrthoDB" id="2718487at2"/>
<name>A0A150M8N1_9BACI</name>
<dbReference type="Gene3D" id="3.30.70.60">
    <property type="match status" value="1"/>
</dbReference>
<dbReference type="Proteomes" id="UP000075683">
    <property type="component" value="Unassembled WGS sequence"/>
</dbReference>
<sequence>MNSFLEERKKLVYFILVILFLLLVLLFVRFILPLKEEQAAKKAEVNRLEREIGALEDRLAEPEEGSAENEEQLKKRIPDRRAIDQLLLSVQEAEYASNSQVNSISFTNYDGEPASGETETAPSPGGGDAESGGKTEEGGAAQSDGSAGAEETAESPEEGTAEPADGPASLPDKPENLKTITFTMDVVSPDFDSLLKFVKELEKLERIHTIDTVSFSLPGEKERLTEEEAETVSAKIQATTFYYQP</sequence>
<dbReference type="EMBL" id="LQYT01000025">
    <property type="protein sequence ID" value="KYD20964.1"/>
    <property type="molecule type" value="Genomic_DNA"/>
</dbReference>
<proteinExistence type="predicted"/>
<organism evidence="3 4">
    <name type="scientific">Caldibacillus debilis</name>
    <dbReference type="NCBI Taxonomy" id="301148"/>
    <lineage>
        <taxon>Bacteria</taxon>
        <taxon>Bacillati</taxon>
        <taxon>Bacillota</taxon>
        <taxon>Bacilli</taxon>
        <taxon>Bacillales</taxon>
        <taxon>Bacillaceae</taxon>
        <taxon>Caldibacillus</taxon>
    </lineage>
</organism>
<evidence type="ECO:0000313" key="3">
    <source>
        <dbReference type="EMBL" id="KYD20964.1"/>
    </source>
</evidence>
<feature type="compositionally biased region" description="Low complexity" evidence="1">
    <location>
        <begin position="138"/>
        <end position="150"/>
    </location>
</feature>
<evidence type="ECO:0000256" key="2">
    <source>
        <dbReference type="SAM" id="Phobius"/>
    </source>
</evidence>